<proteinExistence type="inferred from homology"/>
<name>A0A9Q0FPV9_9ROSI</name>
<dbReference type="FunFam" id="3.30.710.10:FF:000168">
    <property type="entry name" value="BTB/POZ domain-containing protein At1g03010"/>
    <property type="match status" value="1"/>
</dbReference>
<evidence type="ECO:0000313" key="8">
    <source>
        <dbReference type="Proteomes" id="UP001141552"/>
    </source>
</evidence>
<dbReference type="InterPro" id="IPR000210">
    <property type="entry name" value="BTB/POZ_dom"/>
</dbReference>
<evidence type="ECO:0000313" key="7">
    <source>
        <dbReference type="EMBL" id="KAJ4834382.1"/>
    </source>
</evidence>
<dbReference type="OrthoDB" id="624345at2759"/>
<dbReference type="Pfam" id="PF00651">
    <property type="entry name" value="BTB"/>
    <property type="match status" value="1"/>
</dbReference>
<keyword evidence="7" id="KW-0647">Proteasome</keyword>
<comment type="pathway">
    <text evidence="1">Protein modification; protein ubiquitination.</text>
</comment>
<protein>
    <submittedName>
        <fullName evidence="7">ATPase of 26S proteasome regulatory subunit 4</fullName>
    </submittedName>
</protein>
<evidence type="ECO:0000256" key="1">
    <source>
        <dbReference type="ARBA" id="ARBA00004906"/>
    </source>
</evidence>
<reference evidence="7" key="1">
    <citation type="submission" date="2022-02" db="EMBL/GenBank/DDBJ databases">
        <authorList>
            <person name="Henning P.M."/>
            <person name="McCubbin A.G."/>
            <person name="Shore J.S."/>
        </authorList>
    </citation>
    <scope>NUCLEOTIDE SEQUENCE</scope>
    <source>
        <strain evidence="7">F60SS</strain>
        <tissue evidence="7">Leaves</tissue>
    </source>
</reference>
<dbReference type="PANTHER" id="PTHR32370">
    <property type="entry name" value="OS12G0117600 PROTEIN"/>
    <property type="match status" value="1"/>
</dbReference>
<dbReference type="SMART" id="SM00225">
    <property type="entry name" value="BTB"/>
    <property type="match status" value="1"/>
</dbReference>
<dbReference type="Gene3D" id="3.30.710.10">
    <property type="entry name" value="Potassium Channel Kv1.1, Chain A"/>
    <property type="match status" value="1"/>
</dbReference>
<evidence type="ECO:0000259" key="5">
    <source>
        <dbReference type="PROSITE" id="PS50097"/>
    </source>
</evidence>
<evidence type="ECO:0000256" key="2">
    <source>
        <dbReference type="ARBA" id="ARBA00022553"/>
    </source>
</evidence>
<dbReference type="AlphaFoldDB" id="A0A9Q0FPV9"/>
<evidence type="ECO:0000256" key="4">
    <source>
        <dbReference type="PROSITE-ProRule" id="PRU00982"/>
    </source>
</evidence>
<dbReference type="InterPro" id="IPR027356">
    <property type="entry name" value="NPH3_dom"/>
</dbReference>
<dbReference type="PROSITE" id="PS50097">
    <property type="entry name" value="BTB"/>
    <property type="match status" value="1"/>
</dbReference>
<dbReference type="InterPro" id="IPR011333">
    <property type="entry name" value="SKP1/BTB/POZ_sf"/>
</dbReference>
<keyword evidence="8" id="KW-1185">Reference proteome</keyword>
<accession>A0A9Q0FPV9</accession>
<comment type="similarity">
    <text evidence="4">Belongs to the NPH3 family.</text>
</comment>
<dbReference type="GO" id="GO:0000502">
    <property type="term" value="C:proteasome complex"/>
    <property type="evidence" value="ECO:0007669"/>
    <property type="project" value="UniProtKB-KW"/>
</dbReference>
<keyword evidence="2" id="KW-0597">Phosphoprotein</keyword>
<sequence length="573" mass="63924">MATPINRNNSRLSMAMERTGQWVFSQEIPTDVIVVVGEANFSLHKFMLVAKSNYIRKLIMESKEPDLTTIDLSDIPGGPEIFEKAAKFCYGVNFEITVHNVAALRCAAEYLEMTDMYCDNNLAGRTEDFLGQVALSSLSGAIVVLKSCDLLLPLAEDLNIVQRCIDVVSLKACNEANFPSRSPPNWWTEELSILDIEFLGRIMASMKKRGAKSLTLASALITYTERNLRDLVRDHSGSGSKSTTLLDASSADAYTRERELLQSIVSLLPSEKAAFPINFLCCLLRTAIFVNASTACKNELEKRISIILEHVTVDDLLVLSFTYDGERLFDLESVRRIISGFVEKEKNMAVFNGGDFKDSCSSSLQRVAKTVDAYLGEIAVYGELSISKFNGIAMLVPKGARKVDDDLYRAIDIYLKSHPNLDEIEREKVCSVMDPLKLSYEARLHASQNKRLPVQIVLHALYYDQLKLRSGVDERSTPDARNQLQTDVSLVRENEALRSELMKMKLYISDIQKSQGSSAKVGSGSRKGTFFSSMSKTLGKLNPFRHGSKDTSHIDDGVGVDLTKPRRRRFSIS</sequence>
<dbReference type="EMBL" id="JAKUCV010004712">
    <property type="protein sequence ID" value="KAJ4834382.1"/>
    <property type="molecule type" value="Genomic_DNA"/>
</dbReference>
<evidence type="ECO:0000259" key="6">
    <source>
        <dbReference type="PROSITE" id="PS51649"/>
    </source>
</evidence>
<reference evidence="7" key="2">
    <citation type="journal article" date="2023" name="Plants (Basel)">
        <title>Annotation of the Turnera subulata (Passifloraceae) Draft Genome Reveals the S-Locus Evolved after the Divergence of Turneroideae from Passifloroideae in a Stepwise Manner.</title>
        <authorList>
            <person name="Henning P.M."/>
            <person name="Roalson E.H."/>
            <person name="Mir W."/>
            <person name="McCubbin A.G."/>
            <person name="Shore J.S."/>
        </authorList>
    </citation>
    <scope>NUCLEOTIDE SEQUENCE</scope>
    <source>
        <strain evidence="7">F60SS</strain>
    </source>
</reference>
<dbReference type="SUPFAM" id="SSF54695">
    <property type="entry name" value="POZ domain"/>
    <property type="match status" value="1"/>
</dbReference>
<comment type="caution">
    <text evidence="7">The sequence shown here is derived from an EMBL/GenBank/DDBJ whole genome shotgun (WGS) entry which is preliminary data.</text>
</comment>
<gene>
    <name evidence="7" type="primary">RPT2</name>
    <name evidence="7" type="ORF">Tsubulata_007322</name>
</gene>
<dbReference type="PROSITE" id="PS51649">
    <property type="entry name" value="NPH3"/>
    <property type="match status" value="1"/>
</dbReference>
<feature type="domain" description="NPH3" evidence="6">
    <location>
        <begin position="185"/>
        <end position="467"/>
    </location>
</feature>
<dbReference type="Proteomes" id="UP001141552">
    <property type="component" value="Unassembled WGS sequence"/>
</dbReference>
<feature type="domain" description="BTB" evidence="5">
    <location>
        <begin position="30"/>
        <end position="98"/>
    </location>
</feature>
<organism evidence="7 8">
    <name type="scientific">Turnera subulata</name>
    <dbReference type="NCBI Taxonomy" id="218843"/>
    <lineage>
        <taxon>Eukaryota</taxon>
        <taxon>Viridiplantae</taxon>
        <taxon>Streptophyta</taxon>
        <taxon>Embryophyta</taxon>
        <taxon>Tracheophyta</taxon>
        <taxon>Spermatophyta</taxon>
        <taxon>Magnoliopsida</taxon>
        <taxon>eudicotyledons</taxon>
        <taxon>Gunneridae</taxon>
        <taxon>Pentapetalae</taxon>
        <taxon>rosids</taxon>
        <taxon>fabids</taxon>
        <taxon>Malpighiales</taxon>
        <taxon>Passifloraceae</taxon>
        <taxon>Turnera</taxon>
    </lineage>
</organism>
<dbReference type="Pfam" id="PF03000">
    <property type="entry name" value="NPH3"/>
    <property type="match status" value="1"/>
</dbReference>
<keyword evidence="3" id="KW-0833">Ubl conjugation pathway</keyword>
<evidence type="ECO:0000256" key="3">
    <source>
        <dbReference type="ARBA" id="ARBA00022786"/>
    </source>
</evidence>
<dbReference type="InterPro" id="IPR043454">
    <property type="entry name" value="NPH3/RPT2-like"/>
</dbReference>